<sequence>MEFNKIRELLDRYWDGASTLEEEEELRSFFSMEHPHLPADLKEAQALFGYFAAEADIPMPVFPEIETLIAQAPPSATKPVVRTMVWHHWMKYAAILLMAVGIGYGARQFTSRHDRVLAERSVASDTYDDPKEAFAATQKALALLSRNLNKGTAQVQKLSYFNEATDKIRAN</sequence>
<name>A0A979G8U4_CHIPD</name>
<dbReference type="KEGG" id="cpi:Cpin_5461"/>
<reference evidence="1 2" key="2">
    <citation type="journal article" date="2010" name="Stand. Genomic Sci.">
        <title>Complete genome sequence of Chitinophaga pinensis type strain (UQM 2034).</title>
        <authorList>
            <person name="Glavina Del Rio T."/>
            <person name="Abt B."/>
            <person name="Spring S."/>
            <person name="Lapidus A."/>
            <person name="Nolan M."/>
            <person name="Tice H."/>
            <person name="Copeland A."/>
            <person name="Cheng J.F."/>
            <person name="Chen F."/>
            <person name="Bruce D."/>
            <person name="Goodwin L."/>
            <person name="Pitluck S."/>
            <person name="Ivanova N."/>
            <person name="Mavromatis K."/>
            <person name="Mikhailova N."/>
            <person name="Pati A."/>
            <person name="Chen A."/>
            <person name="Palaniappan K."/>
            <person name="Land M."/>
            <person name="Hauser L."/>
            <person name="Chang Y.J."/>
            <person name="Jeffries C.D."/>
            <person name="Chain P."/>
            <person name="Saunders E."/>
            <person name="Detter J.C."/>
            <person name="Brettin T."/>
            <person name="Rohde M."/>
            <person name="Goker M."/>
            <person name="Bristow J."/>
            <person name="Eisen J.A."/>
            <person name="Markowitz V."/>
            <person name="Hugenholtz P."/>
            <person name="Kyrpides N.C."/>
            <person name="Klenk H.P."/>
            <person name="Lucas S."/>
        </authorList>
    </citation>
    <scope>NUCLEOTIDE SEQUENCE [LARGE SCALE GENOMIC DNA]</scope>
    <source>
        <strain evidence="2">ATCC 43595 / DSM 2588 / LMG 13176 / NBRC 15968 / NCIMB 11800 / UQM 2034</strain>
    </source>
</reference>
<dbReference type="RefSeq" id="WP_012793058.1">
    <property type="nucleotide sequence ID" value="NC_013132.1"/>
</dbReference>
<evidence type="ECO:0000313" key="1">
    <source>
        <dbReference type="EMBL" id="ACU62890.1"/>
    </source>
</evidence>
<protein>
    <submittedName>
        <fullName evidence="1">Uncharacterized protein</fullName>
    </submittedName>
</protein>
<dbReference type="AlphaFoldDB" id="A0A979G8U4"/>
<reference evidence="2" key="1">
    <citation type="submission" date="2009-08" db="EMBL/GenBank/DDBJ databases">
        <title>The complete genome of Chitinophaga pinensis DSM 2588.</title>
        <authorList>
            <consortium name="US DOE Joint Genome Institute (JGI-PGF)"/>
            <person name="Lucas S."/>
            <person name="Copeland A."/>
            <person name="Lapidus A."/>
            <person name="Glavina del Rio T."/>
            <person name="Dalin E."/>
            <person name="Tice H."/>
            <person name="Bruce D."/>
            <person name="Goodwin L."/>
            <person name="Pitluck S."/>
            <person name="Kyrpides N."/>
            <person name="Mavromatis K."/>
            <person name="Ivanova N."/>
            <person name="Mikhailova N."/>
            <person name="Sims D."/>
            <person name="Meinche L."/>
            <person name="Brettin T."/>
            <person name="Detter J.C."/>
            <person name="Han C."/>
            <person name="Larimer F."/>
            <person name="Land M."/>
            <person name="Hauser L."/>
            <person name="Markowitz V."/>
            <person name="Cheng J.-F."/>
            <person name="Hugenholtz P."/>
            <person name="Woyke T."/>
            <person name="Wu D."/>
            <person name="Spring S."/>
            <person name="Klenk H.-P."/>
            <person name="Eisen J.A."/>
        </authorList>
    </citation>
    <scope>NUCLEOTIDE SEQUENCE [LARGE SCALE GENOMIC DNA]</scope>
    <source>
        <strain evidence="2">ATCC 43595 / DSM 2588 / LMG 13176 / NBRC 15968 / NCIMB 11800 / UQM 2034</strain>
    </source>
</reference>
<accession>A0A979G8U4</accession>
<gene>
    <name evidence="1" type="ordered locus">Cpin_5461</name>
</gene>
<evidence type="ECO:0000313" key="2">
    <source>
        <dbReference type="Proteomes" id="UP000002215"/>
    </source>
</evidence>
<dbReference type="EMBL" id="CP001699">
    <property type="protein sequence ID" value="ACU62890.1"/>
    <property type="molecule type" value="Genomic_DNA"/>
</dbReference>
<organism evidence="1 2">
    <name type="scientific">Chitinophaga pinensis (strain ATCC 43595 / DSM 2588 / LMG 13176 / NBRC 15968 / NCIMB 11800 / UQM 2034)</name>
    <dbReference type="NCBI Taxonomy" id="485918"/>
    <lineage>
        <taxon>Bacteria</taxon>
        <taxon>Pseudomonadati</taxon>
        <taxon>Bacteroidota</taxon>
        <taxon>Chitinophagia</taxon>
        <taxon>Chitinophagales</taxon>
        <taxon>Chitinophagaceae</taxon>
        <taxon>Chitinophaga</taxon>
    </lineage>
</organism>
<dbReference type="OrthoDB" id="667398at2"/>
<dbReference type="Proteomes" id="UP000002215">
    <property type="component" value="Chromosome"/>
</dbReference>
<proteinExistence type="predicted"/>